<dbReference type="SUPFAM" id="SSF56801">
    <property type="entry name" value="Acetyl-CoA synthetase-like"/>
    <property type="match status" value="1"/>
</dbReference>
<dbReference type="EMBL" id="CP064955">
    <property type="protein sequence ID" value="QPK83689.1"/>
    <property type="molecule type" value="Genomic_DNA"/>
</dbReference>
<dbReference type="NCBIfam" id="TIGR03089">
    <property type="entry name" value="TIGR03089 family protein"/>
    <property type="match status" value="1"/>
</dbReference>
<protein>
    <submittedName>
        <fullName evidence="1">TIGR03089 family protein</fullName>
    </submittedName>
</protein>
<dbReference type="AlphaFoldDB" id="A0A7T0KP75"/>
<gene>
    <name evidence="1" type="ORF">G7Y29_02460</name>
</gene>
<evidence type="ECO:0000313" key="1">
    <source>
        <dbReference type="EMBL" id="QPK83689.1"/>
    </source>
</evidence>
<evidence type="ECO:0000313" key="2">
    <source>
        <dbReference type="Proteomes" id="UP000594586"/>
    </source>
</evidence>
<reference evidence="1 2" key="1">
    <citation type="submission" date="2020-11" db="EMBL/GenBank/DDBJ databases">
        <title>Corynebacterium sp. MC1420.</title>
        <authorList>
            <person name="Zhou J."/>
        </authorList>
    </citation>
    <scope>NUCLEOTIDE SEQUENCE [LARGE SCALE GENOMIC DNA]</scope>
    <source>
        <strain evidence="1 2">MC1420</strain>
    </source>
</reference>
<accession>A0A7T0KP75</accession>
<organism evidence="1 2">
    <name type="scientific">Corynebacterium qintianiae</name>
    <dbReference type="NCBI Taxonomy" id="2709392"/>
    <lineage>
        <taxon>Bacteria</taxon>
        <taxon>Bacillati</taxon>
        <taxon>Actinomycetota</taxon>
        <taxon>Actinomycetes</taxon>
        <taxon>Mycobacteriales</taxon>
        <taxon>Corynebacteriaceae</taxon>
        <taxon>Corynebacterium</taxon>
    </lineage>
</organism>
<dbReference type="Proteomes" id="UP000594586">
    <property type="component" value="Chromosome"/>
</dbReference>
<dbReference type="RefSeq" id="WP_165004932.1">
    <property type="nucleotide sequence ID" value="NZ_CP064955.1"/>
</dbReference>
<keyword evidence="2" id="KW-1185">Reference proteome</keyword>
<dbReference type="InterPro" id="IPR017523">
    <property type="entry name" value="Rv3268"/>
</dbReference>
<proteinExistence type="predicted"/>
<name>A0A7T0KP75_9CORY</name>
<sequence>MSIMAPLLASNPSSPRLTVYDEADGTRMEFSALTLDNWASKIANMVEEEFELAPDAAVLIDLPASWQAAVIALGTFNSSRTPLFDAPSDATPAIVFTTTGNASRWSHVTDVVVVSPDPFGRGVVESGGELPPGTVDFGPTVRFYGDIYSGDTPSLDNWSDPTLGAHRYLVDPWRVTGDVEKRILAPLAADGSVVVATGLVSADRLQDIAEAENVTHFLTAD</sequence>
<dbReference type="KEGG" id="cqn:G7Y29_02460"/>